<organism evidence="2 3">
    <name type="scientific">Bradyrhizobium hipponense</name>
    <dbReference type="NCBI Taxonomy" id="2605638"/>
    <lineage>
        <taxon>Bacteria</taxon>
        <taxon>Pseudomonadati</taxon>
        <taxon>Pseudomonadota</taxon>
        <taxon>Alphaproteobacteria</taxon>
        <taxon>Hyphomicrobiales</taxon>
        <taxon>Nitrobacteraceae</taxon>
        <taxon>Bradyrhizobium</taxon>
    </lineage>
</organism>
<sequence length="224" mass="24534">MCPPDQHSDETDDADNAAGGTDRAAQPNTIVGPLTDEELRAGGMKSAVAFVRTERSKASIRKERHRKKQENAGKRQMNLSVPKDDRSRANMRSAAIAIEDAVFHRALELLLADEDLRPLVADVAAQPELRVFVELLQRGPAATQSLEAAKLIMADPEITALMQRVSATRRVRDAAAIAAANPEFVFFGRKAVTERSVCAWLARLLLRIRKTRTSDDGTTVEAGH</sequence>
<name>A0A5S4YLM6_9BRAD</name>
<dbReference type="EMBL" id="VSTH01000078">
    <property type="protein sequence ID" value="TYO64265.1"/>
    <property type="molecule type" value="Genomic_DNA"/>
</dbReference>
<evidence type="ECO:0000313" key="2">
    <source>
        <dbReference type="EMBL" id="TYO64265.1"/>
    </source>
</evidence>
<feature type="region of interest" description="Disordered" evidence="1">
    <location>
        <begin position="1"/>
        <end position="38"/>
    </location>
</feature>
<accession>A0A5S4YLM6</accession>
<feature type="compositionally biased region" description="Low complexity" evidence="1">
    <location>
        <begin position="16"/>
        <end position="25"/>
    </location>
</feature>
<proteinExistence type="predicted"/>
<dbReference type="AlphaFoldDB" id="A0A5S4YLM6"/>
<evidence type="ECO:0000256" key="1">
    <source>
        <dbReference type="SAM" id="MobiDB-lite"/>
    </source>
</evidence>
<comment type="caution">
    <text evidence="2">The sequence shown here is derived from an EMBL/GenBank/DDBJ whole genome shotgun (WGS) entry which is preliminary data.</text>
</comment>
<gene>
    <name evidence="2" type="ORF">FXV83_23130</name>
</gene>
<dbReference type="Proteomes" id="UP000324797">
    <property type="component" value="Unassembled WGS sequence"/>
</dbReference>
<evidence type="ECO:0000313" key="3">
    <source>
        <dbReference type="Proteomes" id="UP000324797"/>
    </source>
</evidence>
<feature type="region of interest" description="Disordered" evidence="1">
    <location>
        <begin position="55"/>
        <end position="76"/>
    </location>
</feature>
<keyword evidence="3" id="KW-1185">Reference proteome</keyword>
<reference evidence="2 3" key="1">
    <citation type="submission" date="2019-08" db="EMBL/GenBank/DDBJ databases">
        <title>Bradyrhizobium hipponensis sp. nov., a rhizobium isolated from a Lupinus angustifolius root nodule in Tunisia.</title>
        <authorList>
            <person name="Off K."/>
            <person name="Rejili M."/>
            <person name="Mars M."/>
            <person name="Brachmann A."/>
            <person name="Marin M."/>
        </authorList>
    </citation>
    <scope>NUCLEOTIDE SEQUENCE [LARGE SCALE GENOMIC DNA]</scope>
    <source>
        <strain evidence="3">aSej3</strain>
    </source>
</reference>
<protein>
    <submittedName>
        <fullName evidence="2">Uncharacterized protein</fullName>
    </submittedName>
</protein>